<dbReference type="STRING" id="3694.B9I1I6"/>
<dbReference type="PROSITE" id="PS51375">
    <property type="entry name" value="PPR"/>
    <property type="match status" value="1"/>
</dbReference>
<dbReference type="Proteomes" id="UP000006729">
    <property type="component" value="Chromosome 11"/>
</dbReference>
<organism evidence="4 5">
    <name type="scientific">Populus trichocarpa</name>
    <name type="common">Western balsam poplar</name>
    <name type="synonym">Populus balsamifera subsp. trichocarpa</name>
    <dbReference type="NCBI Taxonomy" id="3694"/>
    <lineage>
        <taxon>Eukaryota</taxon>
        <taxon>Viridiplantae</taxon>
        <taxon>Streptophyta</taxon>
        <taxon>Embryophyta</taxon>
        <taxon>Tracheophyta</taxon>
        <taxon>Spermatophyta</taxon>
        <taxon>Magnoliopsida</taxon>
        <taxon>eudicotyledons</taxon>
        <taxon>Gunneridae</taxon>
        <taxon>Pentapetalae</taxon>
        <taxon>rosids</taxon>
        <taxon>fabids</taxon>
        <taxon>Malpighiales</taxon>
        <taxon>Salicaceae</taxon>
        <taxon>Saliceae</taxon>
        <taxon>Populus</taxon>
    </lineage>
</organism>
<keyword evidence="5" id="KW-1185">Reference proteome</keyword>
<protein>
    <recommendedName>
        <fullName evidence="6">Pentacotripeptide-repeat region of PRORP domain-containing protein</fullName>
    </recommendedName>
</protein>
<sequence>MGNLDKSLSLYKMAKKSIHVFMQIWRVDDARKLFAELIDRDVVSWNSMICVYVANGLSEKGVELFKEMLYFGVEMDLVTQWPVFFELVLTVVMFHWVVMSGFLKNIKTSK</sequence>
<dbReference type="GO" id="GO:0009451">
    <property type="term" value="P:RNA modification"/>
    <property type="evidence" value="ECO:0007669"/>
    <property type="project" value="InterPro"/>
</dbReference>
<evidence type="ECO:0000256" key="1">
    <source>
        <dbReference type="ARBA" id="ARBA00022737"/>
    </source>
</evidence>
<evidence type="ECO:0000313" key="5">
    <source>
        <dbReference type="Proteomes" id="UP000006729"/>
    </source>
</evidence>
<dbReference type="InterPro" id="IPR002885">
    <property type="entry name" value="PPR_rpt"/>
</dbReference>
<dbReference type="AlphaFoldDB" id="B9I1I6"/>
<keyword evidence="3" id="KW-1133">Transmembrane helix</keyword>
<dbReference type="InterPro" id="IPR011990">
    <property type="entry name" value="TPR-like_helical_dom_sf"/>
</dbReference>
<dbReference type="InterPro" id="IPR046960">
    <property type="entry name" value="PPR_At4g14850-like_plant"/>
</dbReference>
<dbReference type="GO" id="GO:0003723">
    <property type="term" value="F:RNA binding"/>
    <property type="evidence" value="ECO:0007669"/>
    <property type="project" value="InterPro"/>
</dbReference>
<accession>B9I1I6</accession>
<keyword evidence="1" id="KW-0677">Repeat</keyword>
<feature type="repeat" description="PPR" evidence="2">
    <location>
        <begin position="41"/>
        <end position="75"/>
    </location>
</feature>
<keyword evidence="3" id="KW-0472">Membrane</keyword>
<proteinExistence type="predicted"/>
<reference evidence="4 5" key="1">
    <citation type="journal article" date="2006" name="Science">
        <title>The genome of black cottonwood, Populus trichocarpa (Torr. &amp; Gray).</title>
        <authorList>
            <person name="Tuskan G.A."/>
            <person name="Difazio S."/>
            <person name="Jansson S."/>
            <person name="Bohlmann J."/>
            <person name="Grigoriev I."/>
            <person name="Hellsten U."/>
            <person name="Putnam N."/>
            <person name="Ralph S."/>
            <person name="Rombauts S."/>
            <person name="Salamov A."/>
            <person name="Schein J."/>
            <person name="Sterck L."/>
            <person name="Aerts A."/>
            <person name="Bhalerao R.R."/>
            <person name="Bhalerao R.P."/>
            <person name="Blaudez D."/>
            <person name="Boerjan W."/>
            <person name="Brun A."/>
            <person name="Brunner A."/>
            <person name="Busov V."/>
            <person name="Campbell M."/>
            <person name="Carlson J."/>
            <person name="Chalot M."/>
            <person name="Chapman J."/>
            <person name="Chen G.L."/>
            <person name="Cooper D."/>
            <person name="Coutinho P.M."/>
            <person name="Couturier J."/>
            <person name="Covert S."/>
            <person name="Cronk Q."/>
            <person name="Cunningham R."/>
            <person name="Davis J."/>
            <person name="Degroeve S."/>
            <person name="Dejardin A."/>
            <person name="Depamphilis C."/>
            <person name="Detter J."/>
            <person name="Dirks B."/>
            <person name="Dubchak I."/>
            <person name="Duplessis S."/>
            <person name="Ehlting J."/>
            <person name="Ellis B."/>
            <person name="Gendler K."/>
            <person name="Goodstein D."/>
            <person name="Gribskov M."/>
            <person name="Grimwood J."/>
            <person name="Groover A."/>
            <person name="Gunter L."/>
            <person name="Hamberger B."/>
            <person name="Heinze B."/>
            <person name="Helariutta Y."/>
            <person name="Henrissat B."/>
            <person name="Holligan D."/>
            <person name="Holt R."/>
            <person name="Huang W."/>
            <person name="Islam-Faridi N."/>
            <person name="Jones S."/>
            <person name="Jones-Rhoades M."/>
            <person name="Jorgensen R."/>
            <person name="Joshi C."/>
            <person name="Kangasjarvi J."/>
            <person name="Karlsson J."/>
            <person name="Kelleher C."/>
            <person name="Kirkpatrick R."/>
            <person name="Kirst M."/>
            <person name="Kohler A."/>
            <person name="Kalluri U."/>
            <person name="Larimer F."/>
            <person name="Leebens-Mack J."/>
            <person name="Leple J.C."/>
            <person name="Locascio P."/>
            <person name="Lou Y."/>
            <person name="Lucas S."/>
            <person name="Martin F."/>
            <person name="Montanini B."/>
            <person name="Napoli C."/>
            <person name="Nelson D.R."/>
            <person name="Nelson C."/>
            <person name="Nieminen K."/>
            <person name="Nilsson O."/>
            <person name="Pereda V."/>
            <person name="Peter G."/>
            <person name="Philippe R."/>
            <person name="Pilate G."/>
            <person name="Poliakov A."/>
            <person name="Razumovskaya J."/>
            <person name="Richardson P."/>
            <person name="Rinaldi C."/>
            <person name="Ritland K."/>
            <person name="Rouze P."/>
            <person name="Ryaboy D."/>
            <person name="Schmutz J."/>
            <person name="Schrader J."/>
            <person name="Segerman B."/>
            <person name="Shin H."/>
            <person name="Siddiqui A."/>
            <person name="Sterky F."/>
            <person name="Terry A."/>
            <person name="Tsai C.J."/>
            <person name="Uberbacher E."/>
            <person name="Unneberg P."/>
            <person name="Vahala J."/>
            <person name="Wall K."/>
            <person name="Wessler S."/>
            <person name="Yang G."/>
            <person name="Yin T."/>
            <person name="Douglas C."/>
            <person name="Marra M."/>
            <person name="Sandberg G."/>
            <person name="Van de Peer Y."/>
            <person name="Rokhsar D."/>
        </authorList>
    </citation>
    <scope>NUCLEOTIDE SEQUENCE [LARGE SCALE GENOMIC DNA]</scope>
    <source>
        <strain evidence="5">cv. Nisqually</strain>
    </source>
</reference>
<dbReference type="Pfam" id="PF13041">
    <property type="entry name" value="PPR_2"/>
    <property type="match status" value="1"/>
</dbReference>
<dbReference type="EMBL" id="CM009300">
    <property type="protein sequence ID" value="PNT12197.1"/>
    <property type="molecule type" value="Genomic_DNA"/>
</dbReference>
<dbReference type="HOGENOM" id="CLU_2175353_0_0_1"/>
<keyword evidence="3" id="KW-0812">Transmembrane</keyword>
<dbReference type="Gene3D" id="1.25.40.10">
    <property type="entry name" value="Tetratricopeptide repeat domain"/>
    <property type="match status" value="1"/>
</dbReference>
<evidence type="ECO:0000256" key="3">
    <source>
        <dbReference type="SAM" id="Phobius"/>
    </source>
</evidence>
<dbReference type="PANTHER" id="PTHR47926">
    <property type="entry name" value="PENTATRICOPEPTIDE REPEAT-CONTAINING PROTEIN"/>
    <property type="match status" value="1"/>
</dbReference>
<gene>
    <name evidence="4" type="ORF">POPTR_011G069400</name>
</gene>
<dbReference type="eggNOG" id="KOG4197">
    <property type="taxonomic scope" value="Eukaryota"/>
</dbReference>
<dbReference type="PANTHER" id="PTHR47926:SF533">
    <property type="entry name" value="DYW DOMAIN-CONTAINING PROTEIN"/>
    <property type="match status" value="1"/>
</dbReference>
<dbReference type="InParanoid" id="B9I1I6"/>
<feature type="transmembrane region" description="Helical" evidence="3">
    <location>
        <begin position="83"/>
        <end position="103"/>
    </location>
</feature>
<evidence type="ECO:0000313" key="4">
    <source>
        <dbReference type="EMBL" id="PNT12197.1"/>
    </source>
</evidence>
<evidence type="ECO:0000256" key="2">
    <source>
        <dbReference type="PROSITE-ProRule" id="PRU00708"/>
    </source>
</evidence>
<name>B9I1I6_POPTR</name>
<dbReference type="NCBIfam" id="TIGR00756">
    <property type="entry name" value="PPR"/>
    <property type="match status" value="1"/>
</dbReference>
<evidence type="ECO:0008006" key="6">
    <source>
        <dbReference type="Google" id="ProtNLM"/>
    </source>
</evidence>